<dbReference type="AlphaFoldDB" id="A0AAV2SJS7"/>
<feature type="repeat" description="ANK" evidence="3">
    <location>
        <begin position="40"/>
        <end position="73"/>
    </location>
</feature>
<organism evidence="4 5">
    <name type="scientific">Meganyctiphanes norvegica</name>
    <name type="common">Northern krill</name>
    <name type="synonym">Thysanopoda norvegica</name>
    <dbReference type="NCBI Taxonomy" id="48144"/>
    <lineage>
        <taxon>Eukaryota</taxon>
        <taxon>Metazoa</taxon>
        <taxon>Ecdysozoa</taxon>
        <taxon>Arthropoda</taxon>
        <taxon>Crustacea</taxon>
        <taxon>Multicrustacea</taxon>
        <taxon>Malacostraca</taxon>
        <taxon>Eumalacostraca</taxon>
        <taxon>Eucarida</taxon>
        <taxon>Euphausiacea</taxon>
        <taxon>Euphausiidae</taxon>
        <taxon>Meganyctiphanes</taxon>
    </lineage>
</organism>
<gene>
    <name evidence="4" type="ORF">MNOR_LOCUS38424</name>
</gene>
<dbReference type="PANTHER" id="PTHR24198">
    <property type="entry name" value="ANKYRIN REPEAT AND PROTEIN KINASE DOMAIN-CONTAINING PROTEIN"/>
    <property type="match status" value="1"/>
</dbReference>
<keyword evidence="5" id="KW-1185">Reference proteome</keyword>
<dbReference type="SUPFAM" id="SSF48403">
    <property type="entry name" value="Ankyrin repeat"/>
    <property type="match status" value="1"/>
</dbReference>
<evidence type="ECO:0000313" key="4">
    <source>
        <dbReference type="EMBL" id="CAL4211918.1"/>
    </source>
</evidence>
<dbReference type="Gene3D" id="1.25.40.20">
    <property type="entry name" value="Ankyrin repeat-containing domain"/>
    <property type="match status" value="2"/>
</dbReference>
<feature type="repeat" description="ANK" evidence="3">
    <location>
        <begin position="74"/>
        <end position="107"/>
    </location>
</feature>
<feature type="non-terminal residue" evidence="4">
    <location>
        <position position="1"/>
    </location>
</feature>
<evidence type="ECO:0000256" key="3">
    <source>
        <dbReference type="PROSITE-ProRule" id="PRU00023"/>
    </source>
</evidence>
<dbReference type="PANTHER" id="PTHR24198:SF165">
    <property type="entry name" value="ANKYRIN REPEAT-CONTAINING PROTEIN-RELATED"/>
    <property type="match status" value="1"/>
</dbReference>
<evidence type="ECO:0008006" key="6">
    <source>
        <dbReference type="Google" id="ProtNLM"/>
    </source>
</evidence>
<keyword evidence="1" id="KW-0677">Repeat</keyword>
<dbReference type="InterPro" id="IPR036770">
    <property type="entry name" value="Ankyrin_rpt-contain_sf"/>
</dbReference>
<dbReference type="PROSITE" id="PS50297">
    <property type="entry name" value="ANK_REP_REGION"/>
    <property type="match status" value="1"/>
</dbReference>
<reference evidence="4 5" key="1">
    <citation type="submission" date="2024-05" db="EMBL/GenBank/DDBJ databases">
        <authorList>
            <person name="Wallberg A."/>
        </authorList>
    </citation>
    <scope>NUCLEOTIDE SEQUENCE [LARGE SCALE GENOMIC DNA]</scope>
</reference>
<dbReference type="Pfam" id="PF12796">
    <property type="entry name" value="Ank_2"/>
    <property type="match status" value="1"/>
</dbReference>
<dbReference type="SMART" id="SM00248">
    <property type="entry name" value="ANK"/>
    <property type="match status" value="3"/>
</dbReference>
<sequence>ELMTTARIGDRFVNGKRISAVKLVSNALRSGADINYRGDSGATALLVAAHSGHEDVVDKLLQVPGIDVNLPNCNGWTPLHGAIDRGNVEPVKQLLEHKNINVNLQAKDGLTPLDMALKYKKHSIADALRSAGAVE</sequence>
<dbReference type="EMBL" id="CAXKWB010087229">
    <property type="protein sequence ID" value="CAL4211918.1"/>
    <property type="molecule type" value="Genomic_DNA"/>
</dbReference>
<accession>A0AAV2SJS7</accession>
<protein>
    <recommendedName>
        <fullName evidence="6">Ankyrin repeat domain-containing protein</fullName>
    </recommendedName>
</protein>
<comment type="caution">
    <text evidence="4">The sequence shown here is derived from an EMBL/GenBank/DDBJ whole genome shotgun (WGS) entry which is preliminary data.</text>
</comment>
<evidence type="ECO:0000313" key="5">
    <source>
        <dbReference type="Proteomes" id="UP001497623"/>
    </source>
</evidence>
<dbReference type="InterPro" id="IPR002110">
    <property type="entry name" value="Ankyrin_rpt"/>
</dbReference>
<keyword evidence="2 3" id="KW-0040">ANK repeat</keyword>
<evidence type="ECO:0000256" key="1">
    <source>
        <dbReference type="ARBA" id="ARBA00022737"/>
    </source>
</evidence>
<name>A0AAV2SJS7_MEGNR</name>
<proteinExistence type="predicted"/>
<dbReference type="PROSITE" id="PS50088">
    <property type="entry name" value="ANK_REPEAT"/>
    <property type="match status" value="2"/>
</dbReference>
<dbReference type="Proteomes" id="UP001497623">
    <property type="component" value="Unassembled WGS sequence"/>
</dbReference>
<evidence type="ECO:0000256" key="2">
    <source>
        <dbReference type="ARBA" id="ARBA00023043"/>
    </source>
</evidence>